<sequence>MTELSPEEQSIAEEVVAETPQRMGDLTSGPILKTLIAFSIPMLIGNLVQTINGFVNAIWVGRLIGEDALAATTNANVVMFLFFALVMGFGMASTVRIGQHYGAGDVIAARRSFGNGVGFAMALALASAVLGLIFAPTMLRLMSIPADSMDLAVTYLRVIFISIPFGTANMVLSMGMRGVGDAKSPMYSMAISVLLDVGLNPLFILGWGPIPAMGIGGSACASFVAGLGGMAFLLYQLYKRDLPLRLRAREFAYLIPAGSELKYMISKGLPMGTSMLLMSSAQMVIVGLVNREGSHSTAAYGASMQLWNFLQMPAFAISSGVSAMVAQAIGAGKHERVAKVSNAGMLSNVVMTGVLSALLVLFSRPLLGLFLGAQSPAVDIAVHLQYIITWSFIVMGASMVVGGTLRAYGVVWLPLIIQTIALFPVRLGFYFGAYPQMGSDALWWSFPIASCVSAVGSWWLYIHGDWRKKRDQAYLSA</sequence>
<dbReference type="PIRSF" id="PIRSF006603">
    <property type="entry name" value="DinF"/>
    <property type="match status" value="1"/>
</dbReference>
<feature type="transmembrane region" description="Helical" evidence="7">
    <location>
        <begin position="116"/>
        <end position="135"/>
    </location>
</feature>
<dbReference type="Proteomes" id="UP001379235">
    <property type="component" value="Unassembled WGS sequence"/>
</dbReference>
<keyword evidence="5 7" id="KW-1133">Transmembrane helix</keyword>
<keyword evidence="2" id="KW-0813">Transport</keyword>
<dbReference type="PANTHER" id="PTHR43549">
    <property type="entry name" value="MULTIDRUG RESISTANCE PROTEIN YPNP-RELATED"/>
    <property type="match status" value="1"/>
</dbReference>
<dbReference type="InterPro" id="IPR002528">
    <property type="entry name" value="MATE_fam"/>
</dbReference>
<comment type="caution">
    <text evidence="8">The sequence shown here is derived from an EMBL/GenBank/DDBJ whole genome shotgun (WGS) entry which is preliminary data.</text>
</comment>
<accession>A0ABU8S3A0</accession>
<proteinExistence type="predicted"/>
<evidence type="ECO:0000313" key="9">
    <source>
        <dbReference type="Proteomes" id="UP001379235"/>
    </source>
</evidence>
<feature type="transmembrane region" description="Helical" evidence="7">
    <location>
        <begin position="343"/>
        <end position="363"/>
    </location>
</feature>
<feature type="transmembrane region" description="Helical" evidence="7">
    <location>
        <begin position="309"/>
        <end position="331"/>
    </location>
</feature>
<feature type="transmembrane region" description="Helical" evidence="7">
    <location>
        <begin position="75"/>
        <end position="95"/>
    </location>
</feature>
<feature type="transmembrane region" description="Helical" evidence="7">
    <location>
        <begin position="155"/>
        <end position="174"/>
    </location>
</feature>
<evidence type="ECO:0000313" key="8">
    <source>
        <dbReference type="EMBL" id="MEJ6008300.1"/>
    </source>
</evidence>
<feature type="transmembrane region" description="Helical" evidence="7">
    <location>
        <begin position="410"/>
        <end position="429"/>
    </location>
</feature>
<keyword evidence="3" id="KW-1003">Cell membrane</keyword>
<dbReference type="PANTHER" id="PTHR43549:SF3">
    <property type="entry name" value="MULTIDRUG RESISTANCE PROTEIN YPNP-RELATED"/>
    <property type="match status" value="1"/>
</dbReference>
<dbReference type="NCBIfam" id="TIGR00797">
    <property type="entry name" value="matE"/>
    <property type="match status" value="1"/>
</dbReference>
<name>A0ABU8S3A0_9SPHN</name>
<evidence type="ECO:0000256" key="5">
    <source>
        <dbReference type="ARBA" id="ARBA00022989"/>
    </source>
</evidence>
<evidence type="ECO:0000256" key="1">
    <source>
        <dbReference type="ARBA" id="ARBA00004429"/>
    </source>
</evidence>
<feature type="transmembrane region" description="Helical" evidence="7">
    <location>
        <begin position="383"/>
        <end position="403"/>
    </location>
</feature>
<dbReference type="InterPro" id="IPR048279">
    <property type="entry name" value="MdtK-like"/>
</dbReference>
<feature type="transmembrane region" description="Helical" evidence="7">
    <location>
        <begin position="31"/>
        <end position="55"/>
    </location>
</feature>
<feature type="transmembrane region" description="Helical" evidence="7">
    <location>
        <begin position="213"/>
        <end position="238"/>
    </location>
</feature>
<dbReference type="RefSeq" id="WP_339963839.1">
    <property type="nucleotide sequence ID" value="NZ_JBBHJY010000001.1"/>
</dbReference>
<protein>
    <submittedName>
        <fullName evidence="8">MATE family efflux transporter</fullName>
    </submittedName>
</protein>
<dbReference type="InterPro" id="IPR052031">
    <property type="entry name" value="Membrane_Transporter-Flippase"/>
</dbReference>
<dbReference type="Pfam" id="PF01554">
    <property type="entry name" value="MatE"/>
    <property type="match status" value="2"/>
</dbReference>
<comment type="subcellular location">
    <subcellularLocation>
        <location evidence="1">Cell inner membrane</location>
        <topology evidence="1">Multi-pass membrane protein</topology>
    </subcellularLocation>
</comment>
<keyword evidence="9" id="KW-1185">Reference proteome</keyword>
<evidence type="ECO:0000256" key="6">
    <source>
        <dbReference type="ARBA" id="ARBA00023136"/>
    </source>
</evidence>
<keyword evidence="6 7" id="KW-0472">Membrane</keyword>
<reference evidence="8 9" key="1">
    <citation type="submission" date="2024-03" db="EMBL/GenBank/DDBJ databases">
        <authorList>
            <person name="Jo J.-H."/>
        </authorList>
    </citation>
    <scope>NUCLEOTIDE SEQUENCE [LARGE SCALE GENOMIC DNA]</scope>
    <source>
        <strain evidence="8 9">AS3R-12</strain>
    </source>
</reference>
<gene>
    <name evidence="8" type="ORF">WG900_00055</name>
</gene>
<evidence type="ECO:0000256" key="3">
    <source>
        <dbReference type="ARBA" id="ARBA00022475"/>
    </source>
</evidence>
<keyword evidence="4 7" id="KW-0812">Transmembrane</keyword>
<feature type="transmembrane region" description="Helical" evidence="7">
    <location>
        <begin position="441"/>
        <end position="462"/>
    </location>
</feature>
<organism evidence="8 9">
    <name type="scientific">Novosphingobium aquae</name>
    <dbReference type="NCBI Taxonomy" id="3133435"/>
    <lineage>
        <taxon>Bacteria</taxon>
        <taxon>Pseudomonadati</taxon>
        <taxon>Pseudomonadota</taxon>
        <taxon>Alphaproteobacteria</taxon>
        <taxon>Sphingomonadales</taxon>
        <taxon>Sphingomonadaceae</taxon>
        <taxon>Novosphingobium</taxon>
    </lineage>
</organism>
<feature type="transmembrane region" description="Helical" evidence="7">
    <location>
        <begin position="186"/>
        <end position="207"/>
    </location>
</feature>
<evidence type="ECO:0000256" key="2">
    <source>
        <dbReference type="ARBA" id="ARBA00022448"/>
    </source>
</evidence>
<feature type="transmembrane region" description="Helical" evidence="7">
    <location>
        <begin position="269"/>
        <end position="289"/>
    </location>
</feature>
<evidence type="ECO:0000256" key="4">
    <source>
        <dbReference type="ARBA" id="ARBA00022692"/>
    </source>
</evidence>
<evidence type="ECO:0000256" key="7">
    <source>
        <dbReference type="SAM" id="Phobius"/>
    </source>
</evidence>
<dbReference type="EMBL" id="JBBHJY010000001">
    <property type="protein sequence ID" value="MEJ6008300.1"/>
    <property type="molecule type" value="Genomic_DNA"/>
</dbReference>
<dbReference type="CDD" id="cd13138">
    <property type="entry name" value="MATE_yoeA_like"/>
    <property type="match status" value="1"/>
</dbReference>